<comment type="caution">
    <text evidence="1">The sequence shown here is derived from an EMBL/GenBank/DDBJ whole genome shotgun (WGS) entry which is preliminary data.</text>
</comment>
<dbReference type="InParanoid" id="K2RDD2"/>
<dbReference type="Proteomes" id="UP000007129">
    <property type="component" value="Unassembled WGS sequence"/>
</dbReference>
<dbReference type="VEuPathDB" id="FungiDB:MPH_10338"/>
<reference evidence="1 2" key="1">
    <citation type="journal article" date="2012" name="BMC Genomics">
        <title>Tools to kill: Genome of one of the most destructive plant pathogenic fungi Macrophomina phaseolina.</title>
        <authorList>
            <person name="Islam M.S."/>
            <person name="Haque M.S."/>
            <person name="Islam M.M."/>
            <person name="Emdad E.M."/>
            <person name="Halim A."/>
            <person name="Hossen Q.M.M."/>
            <person name="Hossain M.Z."/>
            <person name="Ahmed B."/>
            <person name="Rahim S."/>
            <person name="Rahman M.S."/>
            <person name="Alam M.M."/>
            <person name="Hou S."/>
            <person name="Wan X."/>
            <person name="Saito J.A."/>
            <person name="Alam M."/>
        </authorList>
    </citation>
    <scope>NUCLEOTIDE SEQUENCE [LARGE SCALE GENOMIC DNA]</scope>
    <source>
        <strain evidence="1 2">MS6</strain>
    </source>
</reference>
<protein>
    <submittedName>
        <fullName evidence="1">Uncharacterized protein</fullName>
    </submittedName>
</protein>
<name>K2RDD2_MACPH</name>
<dbReference type="HOGENOM" id="CLU_1731850_0_0_1"/>
<gene>
    <name evidence="1" type="ORF">MPH_10338</name>
</gene>
<dbReference type="AlphaFoldDB" id="K2RDD2"/>
<evidence type="ECO:0000313" key="1">
    <source>
        <dbReference type="EMBL" id="EKG12538.1"/>
    </source>
</evidence>
<sequence>MQGKINSEFIDSINHCTELAAVSSQPSQEVVVAPRSKSRPHILVDALSARLHIHQGRQVDHIAFIRWRQGLGRLTSFESACCFFEARIRSPKPCLPPASCSYRQSFPPTAIHGITVNPLSFSSAQAGAYRSLRSWPWSRRNWLCCWSFTTD</sequence>
<evidence type="ECO:0000313" key="2">
    <source>
        <dbReference type="Proteomes" id="UP000007129"/>
    </source>
</evidence>
<dbReference type="EMBL" id="AHHD01000448">
    <property type="protein sequence ID" value="EKG12538.1"/>
    <property type="molecule type" value="Genomic_DNA"/>
</dbReference>
<organism evidence="1 2">
    <name type="scientific">Macrophomina phaseolina (strain MS6)</name>
    <name type="common">Charcoal rot fungus</name>
    <dbReference type="NCBI Taxonomy" id="1126212"/>
    <lineage>
        <taxon>Eukaryota</taxon>
        <taxon>Fungi</taxon>
        <taxon>Dikarya</taxon>
        <taxon>Ascomycota</taxon>
        <taxon>Pezizomycotina</taxon>
        <taxon>Dothideomycetes</taxon>
        <taxon>Dothideomycetes incertae sedis</taxon>
        <taxon>Botryosphaeriales</taxon>
        <taxon>Botryosphaeriaceae</taxon>
        <taxon>Macrophomina</taxon>
    </lineage>
</organism>
<accession>K2RDD2</accession>
<proteinExistence type="predicted"/>